<keyword evidence="2" id="KW-1185">Reference proteome</keyword>
<evidence type="ECO:0000313" key="1">
    <source>
        <dbReference type="EMBL" id="KAB8193122.1"/>
    </source>
</evidence>
<name>A0A5C4WBS7_9ACTN</name>
<reference evidence="1 2" key="1">
    <citation type="submission" date="2019-10" db="EMBL/GenBank/DDBJ databases">
        <title>Nonomuraea sp. nov., isolated from Phyllanthus amarus.</title>
        <authorList>
            <person name="Klykleung N."/>
            <person name="Tanasupawat S."/>
        </authorList>
    </citation>
    <scope>NUCLEOTIDE SEQUENCE [LARGE SCALE GENOMIC DNA]</scope>
    <source>
        <strain evidence="1 2">PA1-10</strain>
    </source>
</reference>
<evidence type="ECO:0008006" key="3">
    <source>
        <dbReference type="Google" id="ProtNLM"/>
    </source>
</evidence>
<dbReference type="RefSeq" id="WP_139632578.1">
    <property type="nucleotide sequence ID" value="NZ_VDLX02000008.1"/>
</dbReference>
<protein>
    <recommendedName>
        <fullName evidence="3">WD40 repeat domain-containing protein</fullName>
    </recommendedName>
</protein>
<dbReference type="OrthoDB" id="3512658at2"/>
<accession>A0A5C4WBS7</accession>
<dbReference type="InterPro" id="IPR011042">
    <property type="entry name" value="6-blade_b-propeller_TolB-like"/>
</dbReference>
<organism evidence="1 2">
    <name type="scientific">Nonomuraea phyllanthi</name>
    <dbReference type="NCBI Taxonomy" id="2219224"/>
    <lineage>
        <taxon>Bacteria</taxon>
        <taxon>Bacillati</taxon>
        <taxon>Actinomycetota</taxon>
        <taxon>Actinomycetes</taxon>
        <taxon>Streptosporangiales</taxon>
        <taxon>Streptosporangiaceae</taxon>
        <taxon>Nonomuraea</taxon>
    </lineage>
</organism>
<proteinExistence type="predicted"/>
<gene>
    <name evidence="1" type="ORF">FH608_022660</name>
</gene>
<comment type="caution">
    <text evidence="1">The sequence shown here is derived from an EMBL/GenBank/DDBJ whole genome shotgun (WGS) entry which is preliminary data.</text>
</comment>
<dbReference type="EMBL" id="VDLX02000008">
    <property type="protein sequence ID" value="KAB8193122.1"/>
    <property type="molecule type" value="Genomic_DNA"/>
</dbReference>
<sequence length="318" mass="32560">MKHPSMAAALLAPAVIAGLGLGAGAAHARTGAPAARAAWVKTCSSKKSPIDHPCGGWRLIMRDGRQVVVRGAAGTEDSAFAISADGRVMAYERAGDHRLVVQPVAGGPARPLPKAVGGGSVSLMLSPTGDKVSIDRAYSSRGGPAKVVTVATGHVATLPRGDIVLGFSGDGDEVLTQRVLSDNTTRLAAHALAGGSVKRTPPQVVAGAVAFALAADGHTVAAFSWGDADRKRPPRVRTYDLRTGELSASAGLPLESDTEVHAAWWDAGGRLHASVRRGGGGETTVVRVLTVDPESGRVTQNDRYSVSKSAYASVTAGE</sequence>
<dbReference type="SUPFAM" id="SSF82171">
    <property type="entry name" value="DPP6 N-terminal domain-like"/>
    <property type="match status" value="1"/>
</dbReference>
<dbReference type="Gene3D" id="2.120.10.30">
    <property type="entry name" value="TolB, C-terminal domain"/>
    <property type="match status" value="1"/>
</dbReference>
<evidence type="ECO:0000313" key="2">
    <source>
        <dbReference type="Proteomes" id="UP000312512"/>
    </source>
</evidence>
<dbReference type="AlphaFoldDB" id="A0A5C4WBS7"/>
<dbReference type="Proteomes" id="UP000312512">
    <property type="component" value="Unassembled WGS sequence"/>
</dbReference>